<evidence type="ECO:0000256" key="2">
    <source>
        <dbReference type="ARBA" id="ARBA00001946"/>
    </source>
</evidence>
<dbReference type="InterPro" id="IPR015813">
    <property type="entry name" value="Pyrv/PenolPyrv_kinase-like_dom"/>
</dbReference>
<feature type="binding site" evidence="19">
    <location>
        <position position="446"/>
    </location>
    <ligand>
        <name>phosphoenolpyruvate</name>
        <dbReference type="ChEBI" id="CHEBI:58702"/>
    </ligand>
</feature>
<feature type="transmembrane region" description="Helical" evidence="21">
    <location>
        <begin position="491"/>
        <end position="514"/>
    </location>
</feature>
<evidence type="ECO:0000259" key="23">
    <source>
        <dbReference type="Pfam" id="PF02896"/>
    </source>
</evidence>
<dbReference type="SUPFAM" id="SSF52009">
    <property type="entry name" value="Phosphohistidine domain"/>
    <property type="match status" value="1"/>
</dbReference>
<evidence type="ECO:0000256" key="11">
    <source>
        <dbReference type="ARBA" id="ARBA00022679"/>
    </source>
</evidence>
<keyword evidence="12 17" id="KW-0598">Phosphotransferase system</keyword>
<evidence type="ECO:0000256" key="13">
    <source>
        <dbReference type="ARBA" id="ARBA00022723"/>
    </source>
</evidence>
<evidence type="ECO:0000259" key="24">
    <source>
        <dbReference type="Pfam" id="PF05524"/>
    </source>
</evidence>
<dbReference type="Pfam" id="PF00391">
    <property type="entry name" value="PEP-utilizers"/>
    <property type="match status" value="1"/>
</dbReference>
<feature type="binding site" evidence="20">
    <location>
        <position position="412"/>
    </location>
    <ligand>
        <name>Mg(2+)</name>
        <dbReference type="ChEBI" id="CHEBI:18420"/>
    </ligand>
</feature>
<evidence type="ECO:0000256" key="14">
    <source>
        <dbReference type="ARBA" id="ARBA00022777"/>
    </source>
</evidence>
<evidence type="ECO:0000256" key="9">
    <source>
        <dbReference type="ARBA" id="ARBA00022490"/>
    </source>
</evidence>
<dbReference type="RefSeq" id="WP_149326180.1">
    <property type="nucleotide sequence ID" value="NZ_CP043504.1"/>
</dbReference>
<keyword evidence="21" id="KW-1133">Transmembrane helix</keyword>
<dbReference type="AlphaFoldDB" id="A0A5C1YA96"/>
<keyword evidence="26" id="KW-1185">Reference proteome</keyword>
<organism evidence="25 26">
    <name type="scientific">Protaetiibacter larvae</name>
    <dbReference type="NCBI Taxonomy" id="2592654"/>
    <lineage>
        <taxon>Bacteria</taxon>
        <taxon>Bacillati</taxon>
        <taxon>Actinomycetota</taxon>
        <taxon>Actinomycetes</taxon>
        <taxon>Micrococcales</taxon>
        <taxon>Microbacteriaceae</taxon>
        <taxon>Protaetiibacter</taxon>
    </lineage>
</organism>
<feature type="domain" description="PEP-utilising enzyme mobile" evidence="22">
    <location>
        <begin position="152"/>
        <end position="220"/>
    </location>
</feature>
<dbReference type="Pfam" id="PF05524">
    <property type="entry name" value="PEP-utilisers_N"/>
    <property type="match status" value="1"/>
</dbReference>
<dbReference type="GO" id="GO:0008965">
    <property type="term" value="F:phosphoenolpyruvate-protein phosphotransferase activity"/>
    <property type="evidence" value="ECO:0007669"/>
    <property type="project" value="UniProtKB-EC"/>
</dbReference>
<evidence type="ECO:0000256" key="3">
    <source>
        <dbReference type="ARBA" id="ARBA00002728"/>
    </source>
</evidence>
<evidence type="ECO:0000256" key="8">
    <source>
        <dbReference type="ARBA" id="ARBA00022448"/>
    </source>
</evidence>
<evidence type="ECO:0000256" key="21">
    <source>
        <dbReference type="SAM" id="Phobius"/>
    </source>
</evidence>
<evidence type="ECO:0000256" key="20">
    <source>
        <dbReference type="PIRSR" id="PIRSR000732-3"/>
    </source>
</evidence>
<feature type="domain" description="Phosphotransferase system enzyme I N-terminal" evidence="24">
    <location>
        <begin position="5"/>
        <end position="122"/>
    </location>
</feature>
<dbReference type="Proteomes" id="UP000322159">
    <property type="component" value="Chromosome"/>
</dbReference>
<keyword evidence="21" id="KW-0472">Membrane</keyword>
<dbReference type="Pfam" id="PF02896">
    <property type="entry name" value="PEP-utilizers_C"/>
    <property type="match status" value="1"/>
</dbReference>
<dbReference type="EC" id="2.7.3.9" evidence="6 17"/>
<comment type="function">
    <text evidence="3 17">General (non sugar-specific) component of the phosphoenolpyruvate-dependent sugar phosphotransferase system (sugar PTS). This major carbohydrate active-transport system catalyzes the phosphorylation of incoming sugar substrates concomitantly with their translocation across the cell membrane. Enzyme I transfers the phosphoryl group from phosphoenolpyruvate (PEP) to the phosphoryl carrier protein (HPr).</text>
</comment>
<feature type="binding site" evidence="19">
    <location>
        <position position="287"/>
    </location>
    <ligand>
        <name>phosphoenolpyruvate</name>
        <dbReference type="ChEBI" id="CHEBI:58702"/>
    </ligand>
</feature>
<dbReference type="PIRSF" id="PIRSF000732">
    <property type="entry name" value="PTS_enzyme_I"/>
    <property type="match status" value="1"/>
</dbReference>
<dbReference type="KEGG" id="lyk:FLP23_04100"/>
<dbReference type="InterPro" id="IPR040442">
    <property type="entry name" value="Pyrv_kinase-like_dom_sf"/>
</dbReference>
<dbReference type="GO" id="GO:0016301">
    <property type="term" value="F:kinase activity"/>
    <property type="evidence" value="ECO:0007669"/>
    <property type="project" value="UniProtKB-KW"/>
</dbReference>
<feature type="binding site" evidence="20">
    <location>
        <position position="436"/>
    </location>
    <ligand>
        <name>Mg(2+)</name>
        <dbReference type="ChEBI" id="CHEBI:18420"/>
    </ligand>
</feature>
<evidence type="ECO:0000256" key="10">
    <source>
        <dbReference type="ARBA" id="ARBA00022597"/>
    </source>
</evidence>
<feature type="binding site" evidence="19">
    <location>
        <begin position="435"/>
        <end position="436"/>
    </location>
    <ligand>
        <name>phosphoenolpyruvate</name>
        <dbReference type="ChEBI" id="CHEBI:58702"/>
    </ligand>
</feature>
<dbReference type="PANTHER" id="PTHR46244:SF3">
    <property type="entry name" value="PHOSPHOENOLPYRUVATE-PROTEIN PHOSPHOTRANSFERASE"/>
    <property type="match status" value="1"/>
</dbReference>
<evidence type="ECO:0000256" key="17">
    <source>
        <dbReference type="PIRNR" id="PIRNR000732"/>
    </source>
</evidence>
<dbReference type="InterPro" id="IPR008279">
    <property type="entry name" value="PEP-util_enz_mobile_dom"/>
</dbReference>
<reference evidence="25 26" key="1">
    <citation type="submission" date="2019-09" db="EMBL/GenBank/DDBJ databases">
        <title>Genome sequencing of strain KACC 19322.</title>
        <authorList>
            <person name="Heo J."/>
            <person name="Kim S.-J."/>
            <person name="Kim J.-S."/>
            <person name="Hong S.-B."/>
            <person name="Kwon S.-W."/>
        </authorList>
    </citation>
    <scope>NUCLEOTIDE SEQUENCE [LARGE SCALE GENOMIC DNA]</scope>
    <source>
        <strain evidence="25 26">KACC 19322</strain>
    </source>
</reference>
<dbReference type="InterPro" id="IPR036618">
    <property type="entry name" value="PtsI_HPr-bd_sf"/>
</dbReference>
<dbReference type="GO" id="GO:0005737">
    <property type="term" value="C:cytoplasm"/>
    <property type="evidence" value="ECO:0007669"/>
    <property type="project" value="UniProtKB-SubCell"/>
</dbReference>
<feature type="active site" description="Proton donor" evidence="18">
    <location>
        <position position="483"/>
    </location>
</feature>
<evidence type="ECO:0000313" key="25">
    <source>
        <dbReference type="EMBL" id="QEO10766.1"/>
    </source>
</evidence>
<comment type="subcellular location">
    <subcellularLocation>
        <location evidence="4 17">Cytoplasm</location>
    </subcellularLocation>
</comment>
<keyword evidence="25" id="KW-0670">Pyruvate</keyword>
<evidence type="ECO:0000256" key="12">
    <source>
        <dbReference type="ARBA" id="ARBA00022683"/>
    </source>
</evidence>
<feature type="binding site" evidence="19">
    <location>
        <position position="323"/>
    </location>
    <ligand>
        <name>phosphoenolpyruvate</name>
        <dbReference type="ChEBI" id="CHEBI:58702"/>
    </ligand>
</feature>
<dbReference type="InterPro" id="IPR036637">
    <property type="entry name" value="Phosphohistidine_dom_sf"/>
</dbReference>
<comment type="cofactor">
    <cofactor evidence="2 17 20">
        <name>Mg(2+)</name>
        <dbReference type="ChEBI" id="CHEBI:18420"/>
    </cofactor>
</comment>
<dbReference type="Gene3D" id="3.20.20.60">
    <property type="entry name" value="Phosphoenolpyruvate-binding domains"/>
    <property type="match status" value="1"/>
</dbReference>
<dbReference type="InterPro" id="IPR008731">
    <property type="entry name" value="PTS_EIN"/>
</dbReference>
<evidence type="ECO:0000256" key="1">
    <source>
        <dbReference type="ARBA" id="ARBA00000683"/>
    </source>
</evidence>
<keyword evidence="14 17" id="KW-0418">Kinase</keyword>
<dbReference type="InterPro" id="IPR018274">
    <property type="entry name" value="PEP_util_AS"/>
</dbReference>
<dbReference type="InterPro" id="IPR050499">
    <property type="entry name" value="PEP-utilizing_PTS_enzyme"/>
</dbReference>
<evidence type="ECO:0000256" key="18">
    <source>
        <dbReference type="PIRSR" id="PIRSR000732-1"/>
    </source>
</evidence>
<dbReference type="PANTHER" id="PTHR46244">
    <property type="entry name" value="PHOSPHOENOLPYRUVATE-PROTEIN PHOSPHOTRANSFERASE"/>
    <property type="match status" value="1"/>
</dbReference>
<evidence type="ECO:0000256" key="15">
    <source>
        <dbReference type="ARBA" id="ARBA00022842"/>
    </source>
</evidence>
<feature type="domain" description="PEP-utilising enzyme C-terminal" evidence="23">
    <location>
        <begin position="249"/>
        <end position="521"/>
    </location>
</feature>
<evidence type="ECO:0000256" key="7">
    <source>
        <dbReference type="ARBA" id="ARBA00016544"/>
    </source>
</evidence>
<evidence type="ECO:0000313" key="26">
    <source>
        <dbReference type="Proteomes" id="UP000322159"/>
    </source>
</evidence>
<keyword evidence="9 17" id="KW-0963">Cytoplasm</keyword>
<gene>
    <name evidence="25" type="primary">ptsP</name>
    <name evidence="25" type="ORF">FLP23_04100</name>
</gene>
<evidence type="ECO:0000256" key="19">
    <source>
        <dbReference type="PIRSR" id="PIRSR000732-2"/>
    </source>
</evidence>
<dbReference type="InterPro" id="IPR024692">
    <property type="entry name" value="PTS_EI"/>
</dbReference>
<evidence type="ECO:0000256" key="5">
    <source>
        <dbReference type="ARBA" id="ARBA00007837"/>
    </source>
</evidence>
<dbReference type="EMBL" id="CP043504">
    <property type="protein sequence ID" value="QEO10766.1"/>
    <property type="molecule type" value="Genomic_DNA"/>
</dbReference>
<keyword evidence="11 17" id="KW-0808">Transferase</keyword>
<comment type="similarity">
    <text evidence="5 17">Belongs to the PEP-utilizing enzyme family.</text>
</comment>
<dbReference type="NCBIfam" id="TIGR01417">
    <property type="entry name" value="PTS_I_fam"/>
    <property type="match status" value="1"/>
</dbReference>
<keyword evidence="15 17" id="KW-0460">Magnesium</keyword>
<protein>
    <recommendedName>
        <fullName evidence="7 17">Phosphoenolpyruvate-protein phosphotransferase</fullName>
        <ecNumber evidence="6 17">2.7.3.9</ecNumber>
    </recommendedName>
    <alternativeName>
        <fullName evidence="16 17">Phosphotransferase system, enzyme I</fullName>
    </alternativeName>
</protein>
<dbReference type="SUPFAM" id="SSF51621">
    <property type="entry name" value="Phosphoenolpyruvate/pyruvate domain"/>
    <property type="match status" value="1"/>
</dbReference>
<evidence type="ECO:0000256" key="6">
    <source>
        <dbReference type="ARBA" id="ARBA00012232"/>
    </source>
</evidence>
<keyword evidence="10 17" id="KW-0762">Sugar transport</keyword>
<evidence type="ECO:0000256" key="16">
    <source>
        <dbReference type="ARBA" id="ARBA00033235"/>
    </source>
</evidence>
<dbReference type="OrthoDB" id="9765468at2"/>
<feature type="active site" description="Tele-phosphohistidine intermediate" evidence="18">
    <location>
        <position position="185"/>
    </location>
</feature>
<dbReference type="GO" id="GO:0046872">
    <property type="term" value="F:metal ion binding"/>
    <property type="evidence" value="ECO:0007669"/>
    <property type="project" value="UniProtKB-KW"/>
</dbReference>
<dbReference type="Gene3D" id="1.10.274.10">
    <property type="entry name" value="PtsI, HPr-binding domain"/>
    <property type="match status" value="1"/>
</dbReference>
<dbReference type="PRINTS" id="PR01736">
    <property type="entry name" value="PHPHTRNFRASE"/>
</dbReference>
<evidence type="ECO:0000256" key="4">
    <source>
        <dbReference type="ARBA" id="ARBA00004496"/>
    </source>
</evidence>
<keyword evidence="13 17" id="KW-0479">Metal-binding</keyword>
<dbReference type="InterPro" id="IPR006318">
    <property type="entry name" value="PTS_EI-like"/>
</dbReference>
<accession>A0A5C1YA96</accession>
<dbReference type="InterPro" id="IPR000121">
    <property type="entry name" value="PEP_util_C"/>
</dbReference>
<comment type="catalytic activity">
    <reaction evidence="1 17">
        <text>L-histidyl-[protein] + phosphoenolpyruvate = N(pros)-phospho-L-histidyl-[protein] + pyruvate</text>
        <dbReference type="Rhea" id="RHEA:23880"/>
        <dbReference type="Rhea" id="RHEA-COMP:9745"/>
        <dbReference type="Rhea" id="RHEA-COMP:9746"/>
        <dbReference type="ChEBI" id="CHEBI:15361"/>
        <dbReference type="ChEBI" id="CHEBI:29979"/>
        <dbReference type="ChEBI" id="CHEBI:58702"/>
        <dbReference type="ChEBI" id="CHEBI:64837"/>
        <dbReference type="EC" id="2.7.3.9"/>
    </reaction>
</comment>
<name>A0A5C1YA96_9MICO</name>
<sequence>MGEWRGAGIGAGIAIGPVVRLEQSAAPTPTDTLSTLGAEAEAERVVVALGSVAALLRRRAVHADRVVRGVLEAQALMVEDPALRDAIQLRLDDGVTAEAAIAGAFGAFAELLVAAGGYVAERATDLRDLADRAVGALQGLPSEAIVDPGVPYVLVARDLAPADTAVLDLDRVLAFVTSEGGPTSHSAILARQRGIVAVVGATGVAAVADGTELLVDALHGRVVADPDPAERAEAELRLAVQASALATPAAPGALADGTRIALLANIGSPSEVGDAARLGAEGVGLLRTEFLFLDAAEPPTVDAQLASYRAVLDAFPGMPVVVRLLDAGADKPLAFLPAGEELNPALGRRGLRALRAEEGVLRDQLAALAAAGAGSAAELWVMAPMVTTVEEARFVVQAAHDAGIPNAGVVIEVPSAALIADRMLRHVDFASIGTNDLTQYTLAADRSLGGLSALQDPWHPAVLRLVAEVGAAGIAQGTQVGVCGEAAADPLLAIVFAGLGITSLSMAPAALAGVRAALARCTREQAESIAAAALAAEEADEARRAASAVARARFIG</sequence>
<proteinExistence type="inferred from homology"/>
<keyword evidence="21" id="KW-0812">Transmembrane</keyword>
<dbReference type="Gene3D" id="3.50.30.10">
    <property type="entry name" value="Phosphohistidine domain"/>
    <property type="match status" value="1"/>
</dbReference>
<dbReference type="SUPFAM" id="SSF47831">
    <property type="entry name" value="Enzyme I of the PEP:sugar phosphotransferase system HPr-binding (sub)domain"/>
    <property type="match status" value="1"/>
</dbReference>
<keyword evidence="8 17" id="KW-0813">Transport</keyword>
<evidence type="ECO:0000259" key="22">
    <source>
        <dbReference type="Pfam" id="PF00391"/>
    </source>
</evidence>
<dbReference type="PROSITE" id="PS00370">
    <property type="entry name" value="PEP_ENZYMES_PHOS_SITE"/>
    <property type="match status" value="1"/>
</dbReference>
<dbReference type="GO" id="GO:0009401">
    <property type="term" value="P:phosphoenolpyruvate-dependent sugar phosphotransferase system"/>
    <property type="evidence" value="ECO:0007669"/>
    <property type="project" value="UniProtKB-KW"/>
</dbReference>